<dbReference type="Proteomes" id="UP000034932">
    <property type="component" value="Unassembled WGS sequence"/>
</dbReference>
<accession>A0A0G0LZ99</accession>
<evidence type="ECO:0008006" key="3">
    <source>
        <dbReference type="Google" id="ProtNLM"/>
    </source>
</evidence>
<gene>
    <name evidence="1" type="ORF">UT19_C0013G0009</name>
</gene>
<proteinExistence type="predicted"/>
<name>A0A0G0LZ99_9BACT</name>
<dbReference type="AlphaFoldDB" id="A0A0G0LZ99"/>
<dbReference type="STRING" id="1618573.UT19_C0013G0009"/>
<organism evidence="1 2">
    <name type="scientific">Candidatus Woesebacteria bacterium GW2011_GWB1_39_10b</name>
    <dbReference type="NCBI Taxonomy" id="1618573"/>
    <lineage>
        <taxon>Bacteria</taxon>
        <taxon>Candidatus Woeseibacteriota</taxon>
    </lineage>
</organism>
<reference evidence="1 2" key="1">
    <citation type="journal article" date="2015" name="Nature">
        <title>rRNA introns, odd ribosomes, and small enigmatic genomes across a large radiation of phyla.</title>
        <authorList>
            <person name="Brown C.T."/>
            <person name="Hug L.A."/>
            <person name="Thomas B.C."/>
            <person name="Sharon I."/>
            <person name="Castelle C.J."/>
            <person name="Singh A."/>
            <person name="Wilkins M.J."/>
            <person name="Williams K.H."/>
            <person name="Banfield J.F."/>
        </authorList>
    </citation>
    <scope>NUCLEOTIDE SEQUENCE [LARGE SCALE GENOMIC DNA]</scope>
</reference>
<evidence type="ECO:0000313" key="1">
    <source>
        <dbReference type="EMBL" id="KKQ93345.1"/>
    </source>
</evidence>
<evidence type="ECO:0000313" key="2">
    <source>
        <dbReference type="Proteomes" id="UP000034932"/>
    </source>
</evidence>
<comment type="caution">
    <text evidence="1">The sequence shown here is derived from an EMBL/GenBank/DDBJ whole genome shotgun (WGS) entry which is preliminary data.</text>
</comment>
<sequence length="89" mass="10372">MNYITTTELRTKSSNLVESLLKGEEINLIHRSKVIGAIVPKEASQNKPVNPKRLAATLKKFEPKKKMTHKEIMKIYEHYMMYRHGPSIY</sequence>
<dbReference type="EMBL" id="LBVW01000013">
    <property type="protein sequence ID" value="KKQ93345.1"/>
    <property type="molecule type" value="Genomic_DNA"/>
</dbReference>
<protein>
    <recommendedName>
        <fullName evidence="3">Antitoxin</fullName>
    </recommendedName>
</protein>